<dbReference type="AlphaFoldDB" id="A0A7S1MHU9"/>
<evidence type="ECO:0000256" key="1">
    <source>
        <dbReference type="SAM" id="MobiDB-lite"/>
    </source>
</evidence>
<accession>A0A7S1MHU9</accession>
<dbReference type="EMBL" id="HBGE01037480">
    <property type="protein sequence ID" value="CAD9132077.1"/>
    <property type="molecule type" value="Transcribed_RNA"/>
</dbReference>
<proteinExistence type="predicted"/>
<gene>
    <name evidence="2" type="ORF">ACAT0790_LOCUS22638</name>
</gene>
<sequence length="458" mass="47942">MMKSFGSRRWAEAQGAAEENSCHLRPRPPPHAKLFISTRLPESRPMATTSQPQSLPLFARLPSRARRSLLLLAAFSQEVGVATGRLFLEAHAPVQQEASATAFGPNGCVGLSKSNLGTCVIKVACGEADISAVDFSFACVTRSNAMKLHSYGIGGFEADEFFDSGVPCDSCTTAAYAQLSGGKIVHNEVLEANPSDNKQLLAKGTPKGVTHDALPKGTAKEEEQGDHAAFFGPLSCLSTYLSATGSCIVQTRCRGVDIANFTVGVTCLDKTGDYTRYLFGKGGFEDEEVFDTSLRCQACMGVGDQPSYQLSGLMPKTVVEGLNSLKAELSSLRKEVTLLKGSGNKKEGTTANATEAGQKVDAEEAANATKAVDIPGTDISKAADAAKTSDAVKAADAMTAAGAAAKAPDAAKGSEAGPHGHTTKAEFLDSSAETTGGDAAGRRVVTMRDLLRRAVQKH</sequence>
<protein>
    <submittedName>
        <fullName evidence="2">Uncharacterized protein</fullName>
    </submittedName>
</protein>
<organism evidence="2">
    <name type="scientific">Alexandrium catenella</name>
    <name type="common">Red tide dinoflagellate</name>
    <name type="synonym">Gonyaulax catenella</name>
    <dbReference type="NCBI Taxonomy" id="2925"/>
    <lineage>
        <taxon>Eukaryota</taxon>
        <taxon>Sar</taxon>
        <taxon>Alveolata</taxon>
        <taxon>Dinophyceae</taxon>
        <taxon>Gonyaulacales</taxon>
        <taxon>Pyrocystaceae</taxon>
        <taxon>Alexandrium</taxon>
    </lineage>
</organism>
<feature type="region of interest" description="Disordered" evidence="1">
    <location>
        <begin position="409"/>
        <end position="442"/>
    </location>
</feature>
<reference evidence="2" key="1">
    <citation type="submission" date="2021-01" db="EMBL/GenBank/DDBJ databases">
        <authorList>
            <person name="Corre E."/>
            <person name="Pelletier E."/>
            <person name="Niang G."/>
            <person name="Scheremetjew M."/>
            <person name="Finn R."/>
            <person name="Kale V."/>
            <person name="Holt S."/>
            <person name="Cochrane G."/>
            <person name="Meng A."/>
            <person name="Brown T."/>
            <person name="Cohen L."/>
        </authorList>
    </citation>
    <scope>NUCLEOTIDE SEQUENCE</scope>
    <source>
        <strain evidence="2">OF101</strain>
    </source>
</reference>
<evidence type="ECO:0000313" key="2">
    <source>
        <dbReference type="EMBL" id="CAD9132077.1"/>
    </source>
</evidence>
<name>A0A7S1MHU9_ALECA</name>